<gene>
    <name evidence="1" type="ORF">N7494_005171</name>
</gene>
<keyword evidence="2" id="KW-1185">Reference proteome</keyword>
<accession>A0AAD6CXP5</accession>
<evidence type="ECO:0000313" key="1">
    <source>
        <dbReference type="EMBL" id="KAJ5543892.1"/>
    </source>
</evidence>
<dbReference type="AlphaFoldDB" id="A0AAD6CXP5"/>
<dbReference type="EMBL" id="JAQIZZ010000004">
    <property type="protein sequence ID" value="KAJ5543892.1"/>
    <property type="molecule type" value="Genomic_DNA"/>
</dbReference>
<organism evidence="1 2">
    <name type="scientific">Penicillium frequentans</name>
    <dbReference type="NCBI Taxonomy" id="3151616"/>
    <lineage>
        <taxon>Eukaryota</taxon>
        <taxon>Fungi</taxon>
        <taxon>Dikarya</taxon>
        <taxon>Ascomycota</taxon>
        <taxon>Pezizomycotina</taxon>
        <taxon>Eurotiomycetes</taxon>
        <taxon>Eurotiomycetidae</taxon>
        <taxon>Eurotiales</taxon>
        <taxon>Aspergillaceae</taxon>
        <taxon>Penicillium</taxon>
    </lineage>
</organism>
<sequence length="211" mass="21989">MQESQGCVRVKTTDNGVVHPGLMQSHDGSGSCNKDGAIQNPCPEYEIHQMIMDGVEGTPAGPGLKALIAQEGSAHVASFYKAARAYNSGAVASSGNLGQGIATHCYASDIANRLMGWTNGPSLCAPNMIGMLSAAQWEGKSASACHGTAKTSRFRSIYPSPVYSVSSHPVISAFDSPYTSGFATTPVVISLGTATCACSKRRFQYGQAFGK</sequence>
<name>A0AAD6CXP5_9EURO</name>
<protein>
    <submittedName>
        <fullName evidence="1">Uncharacterized protein</fullName>
    </submittedName>
</protein>
<dbReference type="Proteomes" id="UP001220324">
    <property type="component" value="Unassembled WGS sequence"/>
</dbReference>
<comment type="caution">
    <text evidence="1">The sequence shown here is derived from an EMBL/GenBank/DDBJ whole genome shotgun (WGS) entry which is preliminary data.</text>
</comment>
<proteinExistence type="predicted"/>
<reference evidence="1 2" key="1">
    <citation type="journal article" date="2023" name="IMA Fungus">
        <title>Comparative genomic study of the Penicillium genus elucidates a diverse pangenome and 15 lateral gene transfer events.</title>
        <authorList>
            <person name="Petersen C."/>
            <person name="Sorensen T."/>
            <person name="Nielsen M.R."/>
            <person name="Sondergaard T.E."/>
            <person name="Sorensen J.L."/>
            <person name="Fitzpatrick D.A."/>
            <person name="Frisvad J.C."/>
            <person name="Nielsen K.L."/>
        </authorList>
    </citation>
    <scope>NUCLEOTIDE SEQUENCE [LARGE SCALE GENOMIC DNA]</scope>
    <source>
        <strain evidence="1 2">IBT 35679</strain>
    </source>
</reference>
<evidence type="ECO:0000313" key="2">
    <source>
        <dbReference type="Proteomes" id="UP001220324"/>
    </source>
</evidence>